<evidence type="ECO:0000313" key="1">
    <source>
        <dbReference type="EMBL" id="CAH1416073.1"/>
    </source>
</evidence>
<name>A0AAU9LUG7_9ASTR</name>
<proteinExistence type="predicted"/>
<dbReference type="EMBL" id="CAKMRJ010000002">
    <property type="protein sequence ID" value="CAH1416073.1"/>
    <property type="molecule type" value="Genomic_DNA"/>
</dbReference>
<dbReference type="Proteomes" id="UP001157418">
    <property type="component" value="Unassembled WGS sequence"/>
</dbReference>
<dbReference type="AlphaFoldDB" id="A0AAU9LUG7"/>
<accession>A0AAU9LUG7</accession>
<gene>
    <name evidence="1" type="ORF">LVIROSA_LOCUS3862</name>
</gene>
<keyword evidence="2" id="KW-1185">Reference proteome</keyword>
<comment type="caution">
    <text evidence="1">The sequence shown here is derived from an EMBL/GenBank/DDBJ whole genome shotgun (WGS) entry which is preliminary data.</text>
</comment>
<organism evidence="1 2">
    <name type="scientific">Lactuca virosa</name>
    <dbReference type="NCBI Taxonomy" id="75947"/>
    <lineage>
        <taxon>Eukaryota</taxon>
        <taxon>Viridiplantae</taxon>
        <taxon>Streptophyta</taxon>
        <taxon>Embryophyta</taxon>
        <taxon>Tracheophyta</taxon>
        <taxon>Spermatophyta</taxon>
        <taxon>Magnoliopsida</taxon>
        <taxon>eudicotyledons</taxon>
        <taxon>Gunneridae</taxon>
        <taxon>Pentapetalae</taxon>
        <taxon>asterids</taxon>
        <taxon>campanulids</taxon>
        <taxon>Asterales</taxon>
        <taxon>Asteraceae</taxon>
        <taxon>Cichorioideae</taxon>
        <taxon>Cichorieae</taxon>
        <taxon>Lactucinae</taxon>
        <taxon>Lactuca</taxon>
    </lineage>
</organism>
<evidence type="ECO:0000313" key="2">
    <source>
        <dbReference type="Proteomes" id="UP001157418"/>
    </source>
</evidence>
<reference evidence="1 2" key="1">
    <citation type="submission" date="2022-01" db="EMBL/GenBank/DDBJ databases">
        <authorList>
            <person name="Xiong W."/>
            <person name="Schranz E."/>
        </authorList>
    </citation>
    <scope>NUCLEOTIDE SEQUENCE [LARGE SCALE GENOMIC DNA]</scope>
</reference>
<protein>
    <submittedName>
        <fullName evidence="1">Uncharacterized protein</fullName>
    </submittedName>
</protein>
<sequence>MKKMLREQRNVILWTDKVKISEYGKIYWDQLLTLKVHLFSSFQLNLWVGSAPGHHLSLSPSPSYYTTHHGFHHHHHNIKHPELANENQNCIHLN</sequence>